<dbReference type="Gene3D" id="3.40.50.1820">
    <property type="entry name" value="alpha/beta hydrolase"/>
    <property type="match status" value="1"/>
</dbReference>
<name>A0A3B1ASM7_9ZZZZ</name>
<feature type="domain" description="AB hydrolase-1" evidence="1">
    <location>
        <begin position="56"/>
        <end position="166"/>
    </location>
</feature>
<gene>
    <name evidence="2" type="ORF">MNBD_GAMMA19-1387</name>
</gene>
<sequence length="293" mass="32185">MKTNHSHKLAIWLAAFIFASLAGCATMVSNTDGQTATVESADGSPIVYGVRGQGEPVIVFVHCWTCDHTFWDKQIDYFSKHQRVVWLDLAGHGESGSRRQQYTMQAFGQDVAAVVKKTGAQKVILVGHSMGGPVVVEAAKQLGDRVIGIVGVDTFYTPFEYPTSQEKIEAFVKPFETDFRKSSEQMVRSMFTPQADPAAIEKIVMKFSATDPEVGVSAMYELFNWNAQQAAADLKRFSDILYNINAAPTGKELPANEHVTMVPNVGHFIAQIKPEKFNQALEGIIATLDKAGH</sequence>
<evidence type="ECO:0000313" key="2">
    <source>
        <dbReference type="EMBL" id="VAX02853.1"/>
    </source>
</evidence>
<dbReference type="SUPFAM" id="SSF53474">
    <property type="entry name" value="alpha/beta-Hydrolases"/>
    <property type="match status" value="1"/>
</dbReference>
<evidence type="ECO:0000259" key="1">
    <source>
        <dbReference type="Pfam" id="PF00561"/>
    </source>
</evidence>
<dbReference type="PANTHER" id="PTHR43798">
    <property type="entry name" value="MONOACYLGLYCEROL LIPASE"/>
    <property type="match status" value="1"/>
</dbReference>
<protein>
    <recommendedName>
        <fullName evidence="1">AB hydrolase-1 domain-containing protein</fullName>
    </recommendedName>
</protein>
<dbReference type="InterPro" id="IPR000073">
    <property type="entry name" value="AB_hydrolase_1"/>
</dbReference>
<organism evidence="2">
    <name type="scientific">hydrothermal vent metagenome</name>
    <dbReference type="NCBI Taxonomy" id="652676"/>
    <lineage>
        <taxon>unclassified sequences</taxon>
        <taxon>metagenomes</taxon>
        <taxon>ecological metagenomes</taxon>
    </lineage>
</organism>
<dbReference type="AlphaFoldDB" id="A0A3B1ASM7"/>
<dbReference type="Pfam" id="PF00561">
    <property type="entry name" value="Abhydrolase_1"/>
    <property type="match status" value="1"/>
</dbReference>
<dbReference type="InterPro" id="IPR029058">
    <property type="entry name" value="AB_hydrolase_fold"/>
</dbReference>
<reference evidence="2" key="1">
    <citation type="submission" date="2018-06" db="EMBL/GenBank/DDBJ databases">
        <authorList>
            <person name="Zhirakovskaya E."/>
        </authorList>
    </citation>
    <scope>NUCLEOTIDE SEQUENCE</scope>
</reference>
<dbReference type="InterPro" id="IPR050266">
    <property type="entry name" value="AB_hydrolase_sf"/>
</dbReference>
<dbReference type="PROSITE" id="PS51257">
    <property type="entry name" value="PROKAR_LIPOPROTEIN"/>
    <property type="match status" value="1"/>
</dbReference>
<proteinExistence type="predicted"/>
<dbReference type="EMBL" id="UOFV01000351">
    <property type="protein sequence ID" value="VAX02853.1"/>
    <property type="molecule type" value="Genomic_DNA"/>
</dbReference>
<accession>A0A3B1ASM7</accession>